<gene>
    <name evidence="2" type="ORF">G4J24_003443</name>
</gene>
<dbReference type="AlphaFoldDB" id="A0A734HRR4"/>
<feature type="compositionally biased region" description="Basic and acidic residues" evidence="1">
    <location>
        <begin position="1"/>
        <end position="12"/>
    </location>
</feature>
<organism evidence="2">
    <name type="scientific">Salmonella enterica subsp. salamae serovar 58:l,z13,z28:z6</name>
    <dbReference type="NCBI Taxonomy" id="1160778"/>
    <lineage>
        <taxon>Bacteria</taxon>
        <taxon>Pseudomonadati</taxon>
        <taxon>Pseudomonadota</taxon>
        <taxon>Gammaproteobacteria</taxon>
        <taxon>Enterobacterales</taxon>
        <taxon>Enterobacteriaceae</taxon>
        <taxon>Salmonella</taxon>
    </lineage>
</organism>
<name>A0A734HRR4_SALER</name>
<accession>A0A734HRR4</accession>
<protein>
    <submittedName>
        <fullName evidence="2">Uncharacterized protein</fullName>
    </submittedName>
</protein>
<proteinExistence type="predicted"/>
<dbReference type="EMBL" id="DAASNT010000037">
    <property type="protein sequence ID" value="HAE6285278.1"/>
    <property type="molecule type" value="Genomic_DNA"/>
</dbReference>
<sequence length="56" mass="6442">MDRRRACEETARRASAASQSPPHRHLQRKARTKVRAFFRIKPSDRGIDNKARSPGL</sequence>
<evidence type="ECO:0000256" key="1">
    <source>
        <dbReference type="SAM" id="MobiDB-lite"/>
    </source>
</evidence>
<reference evidence="2" key="1">
    <citation type="journal article" date="2018" name="Genome Biol.">
        <title>SKESA: strategic k-mer extension for scrupulous assemblies.</title>
        <authorList>
            <person name="Souvorov A."/>
            <person name="Agarwala R."/>
            <person name="Lipman D.J."/>
        </authorList>
    </citation>
    <scope>NUCLEOTIDE SEQUENCE</scope>
    <source>
        <strain evidence="2">13-3408</strain>
    </source>
</reference>
<feature type="compositionally biased region" description="Basic residues" evidence="1">
    <location>
        <begin position="22"/>
        <end position="32"/>
    </location>
</feature>
<evidence type="ECO:0000313" key="2">
    <source>
        <dbReference type="EMBL" id="HAE6285278.1"/>
    </source>
</evidence>
<comment type="caution">
    <text evidence="2">The sequence shown here is derived from an EMBL/GenBank/DDBJ whole genome shotgun (WGS) entry which is preliminary data.</text>
</comment>
<feature type="region of interest" description="Disordered" evidence="1">
    <location>
        <begin position="1"/>
        <end position="32"/>
    </location>
</feature>
<reference evidence="2" key="2">
    <citation type="submission" date="2018-07" db="EMBL/GenBank/DDBJ databases">
        <authorList>
            <consortium name="NCBI Pathogen Detection Project"/>
        </authorList>
    </citation>
    <scope>NUCLEOTIDE SEQUENCE</scope>
    <source>
        <strain evidence="2">13-3408</strain>
    </source>
</reference>